<accession>A0A5C2RN90</accession>
<evidence type="ECO:0000313" key="14">
    <source>
        <dbReference type="Proteomes" id="UP000313359"/>
    </source>
</evidence>
<proteinExistence type="inferred from homology"/>
<dbReference type="SUPFAM" id="SSF55331">
    <property type="entry name" value="Tautomerase/MIF"/>
    <property type="match status" value="1"/>
</dbReference>
<comment type="similarity">
    <text evidence="2">Belongs to the MIF family.</text>
</comment>
<evidence type="ECO:0000313" key="13">
    <source>
        <dbReference type="EMBL" id="RPD52590.1"/>
    </source>
</evidence>
<evidence type="ECO:0000256" key="6">
    <source>
        <dbReference type="ARBA" id="ARBA00036735"/>
    </source>
</evidence>
<evidence type="ECO:0000256" key="1">
    <source>
        <dbReference type="ARBA" id="ARBA00004613"/>
    </source>
</evidence>
<evidence type="ECO:0000256" key="3">
    <source>
        <dbReference type="ARBA" id="ARBA00022514"/>
    </source>
</evidence>
<comment type="catalytic activity">
    <reaction evidence="7">
        <text>L-dopachrome = 5,6-dihydroxyindole-2-carboxylate</text>
        <dbReference type="Rhea" id="RHEA:13041"/>
        <dbReference type="ChEBI" id="CHEBI:16875"/>
        <dbReference type="ChEBI" id="CHEBI:57509"/>
        <dbReference type="EC" id="5.3.3.12"/>
    </reaction>
</comment>
<dbReference type="InterPro" id="IPR014347">
    <property type="entry name" value="Tautomerase/MIF_sf"/>
</dbReference>
<evidence type="ECO:0000256" key="4">
    <source>
        <dbReference type="ARBA" id="ARBA00022525"/>
    </source>
</evidence>
<evidence type="ECO:0000256" key="10">
    <source>
        <dbReference type="ARBA" id="ARBA00041631"/>
    </source>
</evidence>
<dbReference type="PANTHER" id="PTHR11954:SF6">
    <property type="entry name" value="MACROPHAGE MIGRATION INHIBITORY FACTOR"/>
    <property type="match status" value="1"/>
</dbReference>
<dbReference type="GO" id="GO:0004167">
    <property type="term" value="F:dopachrome isomerase activity"/>
    <property type="evidence" value="ECO:0007669"/>
    <property type="project" value="UniProtKB-EC"/>
</dbReference>
<evidence type="ECO:0000256" key="2">
    <source>
        <dbReference type="ARBA" id="ARBA00005851"/>
    </source>
</evidence>
<evidence type="ECO:0000256" key="11">
    <source>
        <dbReference type="ARBA" id="ARBA00041912"/>
    </source>
</evidence>
<dbReference type="AlphaFoldDB" id="A0A5C2RN90"/>
<evidence type="ECO:0000256" key="7">
    <source>
        <dbReference type="ARBA" id="ARBA00036823"/>
    </source>
</evidence>
<dbReference type="EC" id="5.3.2.1" evidence="9"/>
<dbReference type="GO" id="GO:0005615">
    <property type="term" value="C:extracellular space"/>
    <property type="evidence" value="ECO:0007669"/>
    <property type="project" value="UniProtKB-KW"/>
</dbReference>
<dbReference type="Proteomes" id="UP000313359">
    <property type="component" value="Unassembled WGS sequence"/>
</dbReference>
<reference evidence="13" key="1">
    <citation type="journal article" date="2018" name="Genome Biol. Evol.">
        <title>Genomics and development of Lentinus tigrinus, a white-rot wood-decaying mushroom with dimorphic fruiting bodies.</title>
        <authorList>
            <person name="Wu B."/>
            <person name="Xu Z."/>
            <person name="Knudson A."/>
            <person name="Carlson A."/>
            <person name="Chen N."/>
            <person name="Kovaka S."/>
            <person name="LaButti K."/>
            <person name="Lipzen A."/>
            <person name="Pennachio C."/>
            <person name="Riley R."/>
            <person name="Schakwitz W."/>
            <person name="Umezawa K."/>
            <person name="Ohm R.A."/>
            <person name="Grigoriev I.V."/>
            <person name="Nagy L.G."/>
            <person name="Gibbons J."/>
            <person name="Hibbett D."/>
        </authorList>
    </citation>
    <scope>NUCLEOTIDE SEQUENCE [LARGE SCALE GENOMIC DNA]</scope>
    <source>
        <strain evidence="13">ALCF2SS1-6</strain>
    </source>
</reference>
<keyword evidence="4" id="KW-0964">Secreted</keyword>
<protein>
    <recommendedName>
        <fullName evidence="12">L-dopachrome isomerase</fullName>
        <ecNumber evidence="9">5.3.2.1</ecNumber>
        <ecNumber evidence="8">5.3.3.12</ecNumber>
    </recommendedName>
    <alternativeName>
        <fullName evidence="10">L-dopachrome tautomerase</fullName>
    </alternativeName>
    <alternativeName>
        <fullName evidence="11">Phenylpyruvate tautomerase</fullName>
    </alternativeName>
</protein>
<organism evidence="13 14">
    <name type="scientific">Lentinus tigrinus ALCF2SS1-6</name>
    <dbReference type="NCBI Taxonomy" id="1328759"/>
    <lineage>
        <taxon>Eukaryota</taxon>
        <taxon>Fungi</taxon>
        <taxon>Dikarya</taxon>
        <taxon>Basidiomycota</taxon>
        <taxon>Agaricomycotina</taxon>
        <taxon>Agaricomycetes</taxon>
        <taxon>Polyporales</taxon>
        <taxon>Polyporaceae</taxon>
        <taxon>Lentinus</taxon>
    </lineage>
</organism>
<dbReference type="EC" id="5.3.3.12" evidence="8"/>
<evidence type="ECO:0000256" key="8">
    <source>
        <dbReference type="ARBA" id="ARBA00038932"/>
    </source>
</evidence>
<evidence type="ECO:0000256" key="9">
    <source>
        <dbReference type="ARBA" id="ARBA00039086"/>
    </source>
</evidence>
<keyword evidence="14" id="KW-1185">Reference proteome</keyword>
<keyword evidence="5" id="KW-0413">Isomerase</keyword>
<comment type="catalytic activity">
    <reaction evidence="6">
        <text>3-phenylpyruvate = enol-phenylpyruvate</text>
        <dbReference type="Rhea" id="RHEA:17097"/>
        <dbReference type="ChEBI" id="CHEBI:16815"/>
        <dbReference type="ChEBI" id="CHEBI:18005"/>
        <dbReference type="EC" id="5.3.2.1"/>
    </reaction>
</comment>
<gene>
    <name evidence="13" type="ORF">L227DRAFT_589635</name>
</gene>
<dbReference type="Gene3D" id="3.30.429.10">
    <property type="entry name" value="Macrophage Migration Inhibitory Factor"/>
    <property type="match status" value="1"/>
</dbReference>
<evidence type="ECO:0000256" key="5">
    <source>
        <dbReference type="ARBA" id="ARBA00023235"/>
    </source>
</evidence>
<dbReference type="EMBL" id="ML122351">
    <property type="protein sequence ID" value="RPD52590.1"/>
    <property type="molecule type" value="Genomic_DNA"/>
</dbReference>
<evidence type="ECO:0000256" key="12">
    <source>
        <dbReference type="ARBA" id="ARBA00042730"/>
    </source>
</evidence>
<comment type="subcellular location">
    <subcellularLocation>
        <location evidence="1">Secreted</location>
    </subcellularLocation>
</comment>
<keyword evidence="3" id="KW-0202">Cytokine</keyword>
<dbReference type="OrthoDB" id="255819at2759"/>
<name>A0A5C2RN90_9APHY</name>
<dbReference type="PANTHER" id="PTHR11954">
    <property type="entry name" value="D-DOPACHROME DECARBOXYLASE"/>
    <property type="match status" value="1"/>
</dbReference>
<dbReference type="GO" id="GO:0050178">
    <property type="term" value="F:phenylpyruvate tautomerase activity"/>
    <property type="evidence" value="ECO:0007669"/>
    <property type="project" value="UniProtKB-EC"/>
</dbReference>
<dbReference type="InterPro" id="IPR001398">
    <property type="entry name" value="Macrophage_inhib_fac"/>
</dbReference>
<dbReference type="STRING" id="1328759.A0A5C2RN90"/>
<sequence>MPGLDLKTNVTVADEKAFCIEFSKFAAETLGNPEDYISVHLDHSKPLTFKGTFDPAFLLTIISLDNLQPEKNEKYSKAFFAFFKEKLNVPGDRGYITFIDPGRSHIGYQGTTVQSLVPRRP</sequence>
<dbReference type="Pfam" id="PF01187">
    <property type="entry name" value="MIF"/>
    <property type="match status" value="1"/>
</dbReference>